<keyword evidence="9" id="KW-0614">Plasmid</keyword>
<dbReference type="InterPro" id="IPR037066">
    <property type="entry name" value="Plug_dom_sf"/>
</dbReference>
<evidence type="ECO:0000313" key="10">
    <source>
        <dbReference type="Proteomes" id="UP001348817"/>
    </source>
</evidence>
<dbReference type="PROSITE" id="PS52016">
    <property type="entry name" value="TONB_DEPENDENT_REC_3"/>
    <property type="match status" value="1"/>
</dbReference>
<evidence type="ECO:0000256" key="5">
    <source>
        <dbReference type="ARBA" id="ARBA00023136"/>
    </source>
</evidence>
<feature type="domain" description="TonB-dependent receptor plug" evidence="8">
    <location>
        <begin position="226"/>
        <end position="332"/>
    </location>
</feature>
<keyword evidence="10" id="KW-1185">Reference proteome</keyword>
<dbReference type="Gene3D" id="2.60.40.1120">
    <property type="entry name" value="Carboxypeptidase-like, regulatory domain"/>
    <property type="match status" value="1"/>
</dbReference>
<dbReference type="Pfam" id="PF07715">
    <property type="entry name" value="Plug"/>
    <property type="match status" value="1"/>
</dbReference>
<dbReference type="EMBL" id="AP025316">
    <property type="protein sequence ID" value="BDD11865.1"/>
    <property type="molecule type" value="Genomic_DNA"/>
</dbReference>
<comment type="subcellular location">
    <subcellularLocation>
        <location evidence="1 7">Cell outer membrane</location>
        <topology evidence="1 7">Multi-pass membrane protein</topology>
    </subcellularLocation>
</comment>
<dbReference type="RefSeq" id="WP_338395266.1">
    <property type="nucleotide sequence ID" value="NZ_AP025316.1"/>
</dbReference>
<dbReference type="Gene3D" id="2.40.170.20">
    <property type="entry name" value="TonB-dependent receptor, beta-barrel domain"/>
    <property type="match status" value="1"/>
</dbReference>
<dbReference type="GO" id="GO:0009279">
    <property type="term" value="C:cell outer membrane"/>
    <property type="evidence" value="ECO:0007669"/>
    <property type="project" value="UniProtKB-SubCell"/>
</dbReference>
<dbReference type="InterPro" id="IPR012910">
    <property type="entry name" value="Plug_dom"/>
</dbReference>
<organism evidence="9 10">
    <name type="scientific">Fulvitalea axinellae</name>
    <dbReference type="NCBI Taxonomy" id="1182444"/>
    <lineage>
        <taxon>Bacteria</taxon>
        <taxon>Pseudomonadati</taxon>
        <taxon>Bacteroidota</taxon>
        <taxon>Cytophagia</taxon>
        <taxon>Cytophagales</taxon>
        <taxon>Persicobacteraceae</taxon>
        <taxon>Fulvitalea</taxon>
    </lineage>
</organism>
<protein>
    <submittedName>
        <fullName evidence="9">SusC/RagA family TonB-linked outer membrane protein</fullName>
    </submittedName>
</protein>
<evidence type="ECO:0000256" key="2">
    <source>
        <dbReference type="ARBA" id="ARBA00022448"/>
    </source>
</evidence>
<reference evidence="9 10" key="1">
    <citation type="submission" date="2021-12" db="EMBL/GenBank/DDBJ databases">
        <title>Genome sequencing of bacteria with rrn-lacking chromosome and rrn-plasmid.</title>
        <authorList>
            <person name="Anda M."/>
            <person name="Iwasaki W."/>
        </authorList>
    </citation>
    <scope>NUCLEOTIDE SEQUENCE [LARGE SCALE GENOMIC DNA]</scope>
    <source>
        <strain evidence="9 10">DSM 100852</strain>
        <plasmid evidence="9 10">pFA2</plasmid>
    </source>
</reference>
<dbReference type="Pfam" id="PF13715">
    <property type="entry name" value="CarbopepD_reg_2"/>
    <property type="match status" value="1"/>
</dbReference>
<evidence type="ECO:0000313" key="9">
    <source>
        <dbReference type="EMBL" id="BDD11865.1"/>
    </source>
</evidence>
<dbReference type="InterPro" id="IPR008969">
    <property type="entry name" value="CarboxyPept-like_regulatory"/>
</dbReference>
<dbReference type="SUPFAM" id="SSF56935">
    <property type="entry name" value="Porins"/>
    <property type="match status" value="1"/>
</dbReference>
<keyword evidence="5 7" id="KW-0472">Membrane</keyword>
<sequence>MRNNLLKLGFGSVLRSVTPYFLVFVMIVATGIAGAHAKDGQSQRYSLKIKQGVSLKQVLEQITTKTGYTFFYKTKEINVGSVVSDRSFSDMTIDAILQKLLREKSLRYEIDGKRIHLYPKDTETDKPAQPKQETGFFIEGTVSDPAGETIIGANIVIEGTTTGTTTDVNGKFKLKIKKGDVLVVSYVGFKSQKILVGNQSVFDITLEEDKELLEEVVVVGYGVQKKVDLTGSVSVVKAEDISKQPVMQVSQALTGAVPGLTALQTSGKPGSDGAQLRVRGVGSISASSTPLVLIDGVAGNINGLDPNDIESFSVLKDAGAAAIYGSRASNGVILITTKRAKAGETRVEYNMYSGFQSPTNLVDPVDAATYFKHIGNEDRYNEYMNDLNRDNRDLFPDTDWVDLLFSEAGTMQYHNISVSGGTDKLRTKASIGFQDQDGNIANHNFKRYQGRLNADYTVSDKLQVSMDLNFRRSDGTEPSGGNGVKSAYHRGSIEPYMWSNGHYADSELGGNPVASVREGGLKTSQGNYFRALLKAVYEPIKDLRLMAMYAPEHNETLYEKTNRPFGLYSRPDSDDNILYGGSPRGEMKVENESRRSFVENFTATASYNKSLNRHEIGGMIGTEFIKYKSQYFKASRFGYEVDFPVLNTGNPDNDTNGGSKDHNALLSYFGRLNYSYDSRYLFTVNLRLDGSSRFAEDNRWGVFPSVSAGWNITNESFFPKDIPLNRLKLRGSWGQLGNQNIDGDKIRNKNFPYASVIEIEGARYVNDAVLQGAAQKQLANKEISWETGETLNLGLDFGLFDDRLDGSLEYYVRKTENLLGEQKISATIGLNSPVANVFNMENKGWDLSLSWRDKIGEIGYRIGGNFALVKNQVTDLNGVQFIKGSNSILQVGEPISSIYAYEATGIFNSQEEIDGAPAQFGTLEPGDIRYKDQLTVDTDGDGVFDQADGVINTDDRTIVGHNFPSKTFSFNFGVDYKGFDFSVDFQGVAGRDVLLTNSLIVPYLNGRGLNEWQLENSWTPENPNALLPAIKVYSNGSNSAQVNSKHVFDGSYLRVRNLTLGYTVPKTWLEKTFLSSVRIYASGQNLFTFSDMPDGVDPLVPNGTQGDFYPVVKTYTFGLRAAF</sequence>
<evidence type="ECO:0000256" key="7">
    <source>
        <dbReference type="PROSITE-ProRule" id="PRU01360"/>
    </source>
</evidence>
<keyword evidence="6 7" id="KW-0998">Cell outer membrane</keyword>
<proteinExistence type="inferred from homology"/>
<keyword evidence="4 7" id="KW-0812">Transmembrane</keyword>
<dbReference type="InterPro" id="IPR036942">
    <property type="entry name" value="Beta-barrel_TonB_sf"/>
</dbReference>
<accession>A0AAU9DH29</accession>
<keyword evidence="3 7" id="KW-1134">Transmembrane beta strand</keyword>
<dbReference type="Gene3D" id="2.170.130.10">
    <property type="entry name" value="TonB-dependent receptor, plug domain"/>
    <property type="match status" value="1"/>
</dbReference>
<name>A0AAU9DH29_9BACT</name>
<evidence type="ECO:0000256" key="6">
    <source>
        <dbReference type="ARBA" id="ARBA00023237"/>
    </source>
</evidence>
<evidence type="ECO:0000256" key="3">
    <source>
        <dbReference type="ARBA" id="ARBA00022452"/>
    </source>
</evidence>
<dbReference type="NCBIfam" id="TIGR04056">
    <property type="entry name" value="OMP_RagA_SusC"/>
    <property type="match status" value="1"/>
</dbReference>
<evidence type="ECO:0000256" key="4">
    <source>
        <dbReference type="ARBA" id="ARBA00022692"/>
    </source>
</evidence>
<dbReference type="AlphaFoldDB" id="A0AAU9DH29"/>
<dbReference type="InterPro" id="IPR023996">
    <property type="entry name" value="TonB-dep_OMP_SusC/RagA"/>
</dbReference>
<dbReference type="NCBIfam" id="TIGR04057">
    <property type="entry name" value="SusC_RagA_signa"/>
    <property type="match status" value="1"/>
</dbReference>
<comment type="similarity">
    <text evidence="7">Belongs to the TonB-dependent receptor family.</text>
</comment>
<dbReference type="KEGG" id="fax:FUAX_42970"/>
<dbReference type="SUPFAM" id="SSF49464">
    <property type="entry name" value="Carboxypeptidase regulatory domain-like"/>
    <property type="match status" value="1"/>
</dbReference>
<dbReference type="InterPro" id="IPR023997">
    <property type="entry name" value="TonB-dep_OMP_SusC/RagA_CS"/>
</dbReference>
<dbReference type="FunFam" id="2.170.130.10:FF:000003">
    <property type="entry name" value="SusC/RagA family TonB-linked outer membrane protein"/>
    <property type="match status" value="1"/>
</dbReference>
<keyword evidence="2 7" id="KW-0813">Transport</keyword>
<geneLocation type="plasmid" evidence="9 10">
    <name>pFA2</name>
</geneLocation>
<evidence type="ECO:0000256" key="1">
    <source>
        <dbReference type="ARBA" id="ARBA00004571"/>
    </source>
</evidence>
<dbReference type="Proteomes" id="UP001348817">
    <property type="component" value="Plasmid pFA2"/>
</dbReference>
<dbReference type="InterPro" id="IPR039426">
    <property type="entry name" value="TonB-dep_rcpt-like"/>
</dbReference>
<gene>
    <name evidence="9" type="ORF">FUAX_42970</name>
</gene>
<evidence type="ECO:0000259" key="8">
    <source>
        <dbReference type="Pfam" id="PF07715"/>
    </source>
</evidence>